<accession>A0A9C7EYA9</accession>
<evidence type="ECO:0000313" key="2">
    <source>
        <dbReference type="EMBL" id="BDT62165.1"/>
    </source>
</evidence>
<organism evidence="2">
    <name type="scientific">Litopenaeus vannamei majanivirus Nimav-1_LVa</name>
    <dbReference type="NCBI Taxonomy" id="2984273"/>
    <lineage>
        <taxon>Viruses</taxon>
        <taxon>Viruses incertae sedis</taxon>
        <taxon>Naldaviricetes</taxon>
        <taxon>Nimaviridae</taxon>
    </lineage>
</organism>
<proteinExistence type="predicted"/>
<evidence type="ECO:0000256" key="1">
    <source>
        <dbReference type="SAM" id="Phobius"/>
    </source>
</evidence>
<reference evidence="2" key="1">
    <citation type="submission" date="2022-10" db="EMBL/GenBank/DDBJ databases">
        <title>Genome sequences of endogenous nimaviruses in decapod crustaceans.</title>
        <authorList>
            <person name="Kawato S."/>
            <person name="Nozaki R."/>
            <person name="Kondo H."/>
            <person name="Hirono I."/>
        </authorList>
    </citation>
    <scope>NUCLEOTIDE SEQUENCE</scope>
    <source>
        <strain evidence="2">Lva-Nima_1</strain>
    </source>
</reference>
<keyword evidence="1" id="KW-1133">Transmembrane helix</keyword>
<keyword evidence="1" id="KW-0472">Membrane</keyword>
<dbReference type="EMBL" id="LC738872">
    <property type="protein sequence ID" value="BDT62165.1"/>
    <property type="molecule type" value="Genomic_DNA"/>
</dbReference>
<keyword evidence="1" id="KW-0812">Transmembrane</keyword>
<sequence>MDTDNSIDRKIYNYDDNEKDHHSNGTILTDFNDRISFFMGPMYKDIACMIEEDKSSITTDKLFMIFIISLVIFCTCAVLYKIILYYRQMKQMIITISTDSHDT</sequence>
<protein>
    <submittedName>
        <fullName evidence="2">Wsv293a-like protein</fullName>
    </submittedName>
</protein>
<name>A0A9C7EYA9_9VIRU</name>
<feature type="transmembrane region" description="Helical" evidence="1">
    <location>
        <begin position="62"/>
        <end position="83"/>
    </location>
</feature>